<reference evidence="1 2" key="1">
    <citation type="submission" date="2020-06" db="EMBL/GenBank/DDBJ databases">
        <title>Transcriptomic and genomic resources for Thalictrum thalictroides and T. hernandezii: Facilitating candidate gene discovery in an emerging model plant lineage.</title>
        <authorList>
            <person name="Arias T."/>
            <person name="Riano-Pachon D.M."/>
            <person name="Di Stilio V.S."/>
        </authorList>
    </citation>
    <scope>NUCLEOTIDE SEQUENCE [LARGE SCALE GENOMIC DNA]</scope>
    <source>
        <strain evidence="2">cv. WT478/WT964</strain>
        <tissue evidence="1">Leaves</tissue>
    </source>
</reference>
<dbReference type="EMBL" id="JABWDY010008673">
    <property type="protein sequence ID" value="KAF5202025.1"/>
    <property type="molecule type" value="Genomic_DNA"/>
</dbReference>
<protein>
    <submittedName>
        <fullName evidence="1">Uncharacterized protein</fullName>
    </submittedName>
</protein>
<dbReference type="Proteomes" id="UP000554482">
    <property type="component" value="Unassembled WGS sequence"/>
</dbReference>
<keyword evidence="2" id="KW-1185">Reference proteome</keyword>
<evidence type="ECO:0000313" key="1">
    <source>
        <dbReference type="EMBL" id="KAF5202025.1"/>
    </source>
</evidence>
<name>A0A7J6WZL8_THATH</name>
<evidence type="ECO:0000313" key="2">
    <source>
        <dbReference type="Proteomes" id="UP000554482"/>
    </source>
</evidence>
<gene>
    <name evidence="1" type="ORF">FRX31_008388</name>
</gene>
<accession>A0A7J6WZL8</accession>
<dbReference type="AlphaFoldDB" id="A0A7J6WZL8"/>
<comment type="caution">
    <text evidence="1">The sequence shown here is derived from an EMBL/GenBank/DDBJ whole genome shotgun (WGS) entry which is preliminary data.</text>
</comment>
<proteinExistence type="predicted"/>
<sequence>MLKQMEDARGRYKESICNLALRGAEVNYNFDNDTTRRQLVNTTRMVTDCSATLKEAEDRHYWALDRISVVRKHLCKHGNNVVENKGPTFWWRYQCLDCGKTAINMEEMRPNIPPGWGWGNGR</sequence>
<organism evidence="1 2">
    <name type="scientific">Thalictrum thalictroides</name>
    <name type="common">Rue-anemone</name>
    <name type="synonym">Anemone thalictroides</name>
    <dbReference type="NCBI Taxonomy" id="46969"/>
    <lineage>
        <taxon>Eukaryota</taxon>
        <taxon>Viridiplantae</taxon>
        <taxon>Streptophyta</taxon>
        <taxon>Embryophyta</taxon>
        <taxon>Tracheophyta</taxon>
        <taxon>Spermatophyta</taxon>
        <taxon>Magnoliopsida</taxon>
        <taxon>Ranunculales</taxon>
        <taxon>Ranunculaceae</taxon>
        <taxon>Thalictroideae</taxon>
        <taxon>Thalictrum</taxon>
    </lineage>
</organism>